<keyword evidence="2" id="KW-0812">Transmembrane</keyword>
<sequence length="88" mass="8860">MARLTPTPGAIPLATGIAMATVLSGAAVFAVVHAGCDNPGIYRVHDGVVELVGGCITPEDIPVTPDDPPQPAPRPLGEAAVTDSPLRP</sequence>
<comment type="caution">
    <text evidence="3">The sequence shown here is derived from an EMBL/GenBank/DDBJ whole genome shotgun (WGS) entry which is preliminary data.</text>
</comment>
<proteinExistence type="predicted"/>
<dbReference type="EMBL" id="QPJC01000013">
    <property type="protein sequence ID" value="RCW40011.1"/>
    <property type="molecule type" value="Genomic_DNA"/>
</dbReference>
<keyword evidence="4" id="KW-1185">Reference proteome</keyword>
<keyword evidence="2" id="KW-1133">Transmembrane helix</keyword>
<keyword evidence="2" id="KW-0472">Membrane</keyword>
<evidence type="ECO:0000256" key="1">
    <source>
        <dbReference type="SAM" id="MobiDB-lite"/>
    </source>
</evidence>
<reference evidence="3 4" key="1">
    <citation type="submission" date="2018-07" db="EMBL/GenBank/DDBJ databases">
        <title>Genomic Encyclopedia of Type Strains, Phase III (KMG-III): the genomes of soil and plant-associated and newly described type strains.</title>
        <authorList>
            <person name="Whitman W."/>
        </authorList>
    </citation>
    <scope>NUCLEOTIDE SEQUENCE [LARGE SCALE GENOMIC DNA]</scope>
    <source>
        <strain evidence="3 4">CECT 8575</strain>
    </source>
</reference>
<feature type="compositionally biased region" description="Pro residues" evidence="1">
    <location>
        <begin position="65"/>
        <end position="74"/>
    </location>
</feature>
<dbReference type="AlphaFoldDB" id="A0A368VFF7"/>
<accession>A0A368VFF7</accession>
<dbReference type="RefSeq" id="WP_179951609.1">
    <property type="nucleotide sequence ID" value="NZ_QPJC01000013.1"/>
</dbReference>
<feature type="region of interest" description="Disordered" evidence="1">
    <location>
        <begin position="58"/>
        <end position="88"/>
    </location>
</feature>
<dbReference type="Proteomes" id="UP000253495">
    <property type="component" value="Unassembled WGS sequence"/>
</dbReference>
<name>A0A368VFF7_9ACTN</name>
<organism evidence="3 4">
    <name type="scientific">Halopolyspora algeriensis</name>
    <dbReference type="NCBI Taxonomy" id="1500506"/>
    <lineage>
        <taxon>Bacteria</taxon>
        <taxon>Bacillati</taxon>
        <taxon>Actinomycetota</taxon>
        <taxon>Actinomycetes</taxon>
        <taxon>Actinomycetes incertae sedis</taxon>
        <taxon>Halopolyspora</taxon>
    </lineage>
</organism>
<evidence type="ECO:0000313" key="3">
    <source>
        <dbReference type="EMBL" id="RCW40011.1"/>
    </source>
</evidence>
<evidence type="ECO:0000313" key="4">
    <source>
        <dbReference type="Proteomes" id="UP000253495"/>
    </source>
</evidence>
<feature type="transmembrane region" description="Helical" evidence="2">
    <location>
        <begin position="12"/>
        <end position="32"/>
    </location>
</feature>
<protein>
    <submittedName>
        <fullName evidence="3">Uncharacterized protein</fullName>
    </submittedName>
</protein>
<evidence type="ECO:0000256" key="2">
    <source>
        <dbReference type="SAM" id="Phobius"/>
    </source>
</evidence>
<gene>
    <name evidence="3" type="ORF">DFQ14_11394</name>
</gene>